<name>A0A1T5FEY1_9SPHI</name>
<dbReference type="InterPro" id="IPR057695">
    <property type="entry name" value="DUF7935"/>
</dbReference>
<feature type="transmembrane region" description="Helical" evidence="1">
    <location>
        <begin position="6"/>
        <end position="32"/>
    </location>
</feature>
<evidence type="ECO:0000313" key="3">
    <source>
        <dbReference type="Proteomes" id="UP000189981"/>
    </source>
</evidence>
<dbReference type="STRING" id="572036.SAMN05661099_3647"/>
<dbReference type="Proteomes" id="UP000189981">
    <property type="component" value="Unassembled WGS sequence"/>
</dbReference>
<protein>
    <submittedName>
        <fullName evidence="2">Uncharacterized protein</fullName>
    </submittedName>
</protein>
<accession>A0A1T5FEY1</accession>
<dbReference type="RefSeq" id="WP_079704138.1">
    <property type="nucleotide sequence ID" value="NZ_FUYR01000009.1"/>
</dbReference>
<sequence>MNSIAYLLEIVEIAVAGVIVFFVGWVFVKAYLDQRFNFRMIEFKKESLKQTLPLRLQAYERTVLFLERINPSNMLIRLHVAGMSAKEMQNLIISDIRAEYQHNISQQLYVSSTTWNVVKKIKDDTISIVNSAVKALPDSATSGDLSKSILLHLAGLDTENPYEIALNIVKKDVQALF</sequence>
<dbReference type="EMBL" id="FUYR01000009">
    <property type="protein sequence ID" value="SKB94754.1"/>
    <property type="molecule type" value="Genomic_DNA"/>
</dbReference>
<organism evidence="2 3">
    <name type="scientific">Daejeonella lutea</name>
    <dbReference type="NCBI Taxonomy" id="572036"/>
    <lineage>
        <taxon>Bacteria</taxon>
        <taxon>Pseudomonadati</taxon>
        <taxon>Bacteroidota</taxon>
        <taxon>Sphingobacteriia</taxon>
        <taxon>Sphingobacteriales</taxon>
        <taxon>Sphingobacteriaceae</taxon>
        <taxon>Daejeonella</taxon>
    </lineage>
</organism>
<keyword evidence="1" id="KW-0472">Membrane</keyword>
<reference evidence="3" key="1">
    <citation type="submission" date="2017-02" db="EMBL/GenBank/DDBJ databases">
        <authorList>
            <person name="Varghese N."/>
            <person name="Submissions S."/>
        </authorList>
    </citation>
    <scope>NUCLEOTIDE SEQUENCE [LARGE SCALE GENOMIC DNA]</scope>
    <source>
        <strain evidence="3">DSM 22385</strain>
    </source>
</reference>
<evidence type="ECO:0000313" key="2">
    <source>
        <dbReference type="EMBL" id="SKB94754.1"/>
    </source>
</evidence>
<dbReference type="AlphaFoldDB" id="A0A1T5FEY1"/>
<keyword evidence="1" id="KW-1133">Transmembrane helix</keyword>
<proteinExistence type="predicted"/>
<evidence type="ECO:0000256" key="1">
    <source>
        <dbReference type="SAM" id="Phobius"/>
    </source>
</evidence>
<keyword evidence="3" id="KW-1185">Reference proteome</keyword>
<dbReference type="OrthoDB" id="1493032at2"/>
<gene>
    <name evidence="2" type="ORF">SAMN05661099_3647</name>
</gene>
<dbReference type="Pfam" id="PF25589">
    <property type="entry name" value="DUF7935"/>
    <property type="match status" value="1"/>
</dbReference>
<keyword evidence="1" id="KW-0812">Transmembrane</keyword>